<dbReference type="PANTHER" id="PTHR33021:SF197">
    <property type="entry name" value="EARLY NODULIN-LIKE PROTEIN 13"/>
    <property type="match status" value="1"/>
</dbReference>
<dbReference type="Proteomes" id="UP000823388">
    <property type="component" value="Chromosome 6K"/>
</dbReference>
<sequence length="206" mass="20508">MASRAALLLCASVVLAAAAAVEARDFVVGGADDAWKAQAQPDALTKWASINRFQVGDNLVFKLGGAAEDSVLEVTRDDYNSCSTAAPLATHRATAGGGAATVPLPRSGPYYFVGGAPGSCQKGERLLLVVMSEKHGRGRLRGLAPVPAPAPAAEAESPLAASFIGGPAAAPAPAPATGAARRTASAGTSTLLLGAAAILGPLLVGW</sequence>
<gene>
    <name evidence="3" type="ORF">PVAP13_6KG142700</name>
</gene>
<evidence type="ECO:0000313" key="4">
    <source>
        <dbReference type="Proteomes" id="UP000823388"/>
    </source>
</evidence>
<dbReference type="AlphaFoldDB" id="A0A8T0RCI3"/>
<dbReference type="InterPro" id="IPR008972">
    <property type="entry name" value="Cupredoxin"/>
</dbReference>
<keyword evidence="1" id="KW-0732">Signal</keyword>
<reference evidence="3" key="1">
    <citation type="submission" date="2020-05" db="EMBL/GenBank/DDBJ databases">
        <title>WGS assembly of Panicum virgatum.</title>
        <authorList>
            <person name="Lovell J.T."/>
            <person name="Jenkins J."/>
            <person name="Shu S."/>
            <person name="Juenger T.E."/>
            <person name="Schmutz J."/>
        </authorList>
    </citation>
    <scope>NUCLEOTIDE SEQUENCE</scope>
    <source>
        <strain evidence="3">AP13</strain>
    </source>
</reference>
<protein>
    <recommendedName>
        <fullName evidence="2">Phytocyanin domain-containing protein</fullName>
    </recommendedName>
</protein>
<dbReference type="GO" id="GO:0009055">
    <property type="term" value="F:electron transfer activity"/>
    <property type="evidence" value="ECO:0007669"/>
    <property type="project" value="InterPro"/>
</dbReference>
<dbReference type="EMBL" id="CM029047">
    <property type="protein sequence ID" value="KAG2582926.1"/>
    <property type="molecule type" value="Genomic_DNA"/>
</dbReference>
<dbReference type="Gene3D" id="2.60.40.420">
    <property type="entry name" value="Cupredoxins - blue copper proteins"/>
    <property type="match status" value="1"/>
</dbReference>
<feature type="signal peptide" evidence="1">
    <location>
        <begin position="1"/>
        <end position="23"/>
    </location>
</feature>
<organism evidence="3 4">
    <name type="scientific">Panicum virgatum</name>
    <name type="common">Blackwell switchgrass</name>
    <dbReference type="NCBI Taxonomy" id="38727"/>
    <lineage>
        <taxon>Eukaryota</taxon>
        <taxon>Viridiplantae</taxon>
        <taxon>Streptophyta</taxon>
        <taxon>Embryophyta</taxon>
        <taxon>Tracheophyta</taxon>
        <taxon>Spermatophyta</taxon>
        <taxon>Magnoliopsida</taxon>
        <taxon>Liliopsida</taxon>
        <taxon>Poales</taxon>
        <taxon>Poaceae</taxon>
        <taxon>PACMAD clade</taxon>
        <taxon>Panicoideae</taxon>
        <taxon>Panicodae</taxon>
        <taxon>Paniceae</taxon>
        <taxon>Panicinae</taxon>
        <taxon>Panicum</taxon>
        <taxon>Panicum sect. Hiantes</taxon>
    </lineage>
</organism>
<dbReference type="PROSITE" id="PS51485">
    <property type="entry name" value="PHYTOCYANIN"/>
    <property type="match status" value="1"/>
</dbReference>
<name>A0A8T0RCI3_PANVG</name>
<accession>A0A8T0RCI3</accession>
<comment type="caution">
    <text evidence="3">The sequence shown here is derived from an EMBL/GenBank/DDBJ whole genome shotgun (WGS) entry which is preliminary data.</text>
</comment>
<dbReference type="GO" id="GO:0005886">
    <property type="term" value="C:plasma membrane"/>
    <property type="evidence" value="ECO:0007669"/>
    <property type="project" value="TreeGrafter"/>
</dbReference>
<dbReference type="InterPro" id="IPR039391">
    <property type="entry name" value="Phytocyanin-like"/>
</dbReference>
<feature type="chain" id="PRO_5035903447" description="Phytocyanin domain-containing protein" evidence="1">
    <location>
        <begin position="24"/>
        <end position="206"/>
    </location>
</feature>
<dbReference type="Pfam" id="PF02298">
    <property type="entry name" value="Cu_bind_like"/>
    <property type="match status" value="1"/>
</dbReference>
<dbReference type="SUPFAM" id="SSF49503">
    <property type="entry name" value="Cupredoxins"/>
    <property type="match status" value="1"/>
</dbReference>
<dbReference type="InterPro" id="IPR003245">
    <property type="entry name" value="Phytocyanin_dom"/>
</dbReference>
<evidence type="ECO:0000259" key="2">
    <source>
        <dbReference type="PROSITE" id="PS51485"/>
    </source>
</evidence>
<keyword evidence="4" id="KW-1185">Reference proteome</keyword>
<proteinExistence type="predicted"/>
<dbReference type="PANTHER" id="PTHR33021">
    <property type="entry name" value="BLUE COPPER PROTEIN"/>
    <property type="match status" value="1"/>
</dbReference>
<evidence type="ECO:0000313" key="3">
    <source>
        <dbReference type="EMBL" id="KAG2582926.1"/>
    </source>
</evidence>
<feature type="domain" description="Phytocyanin" evidence="2">
    <location>
        <begin position="24"/>
        <end position="132"/>
    </location>
</feature>
<evidence type="ECO:0000256" key="1">
    <source>
        <dbReference type="SAM" id="SignalP"/>
    </source>
</evidence>
<dbReference type="OrthoDB" id="1937044at2759"/>